<comment type="caution">
    <text evidence="1">The sequence shown here is derived from an EMBL/GenBank/DDBJ whole genome shotgun (WGS) entry which is preliminary data.</text>
</comment>
<sequence>MSDLIDDLVGIVPGSTLDALRAKRPVARSDAQATYDGLITTPADLARATAAERAALGYWVAALSRAGGLAEHYRALLDDADPEARAAIDAALPGALTTGPYGAYPEGPLSVEDEEGLHWIAPTALRDAIGSRLSAALEHAHLLTYRPRDASPDALQTLLDAGWSTDGVVTVSQLVAFTHFQLRVIAGLSVLKEAI</sequence>
<protein>
    <recommendedName>
        <fullName evidence="3">CMD domain protein, Avi_7170 family</fullName>
    </recommendedName>
</protein>
<dbReference type="NCBIfam" id="TIGR04029">
    <property type="entry name" value="CMD_Avi_7170"/>
    <property type="match status" value="1"/>
</dbReference>
<accession>A0A0F0KWV1</accession>
<evidence type="ECO:0000313" key="1">
    <source>
        <dbReference type="EMBL" id="KJL24575.1"/>
    </source>
</evidence>
<dbReference type="RefSeq" id="WP_045250369.1">
    <property type="nucleotide sequence ID" value="NZ_JYIT01000073.1"/>
</dbReference>
<organism evidence="1 2">
    <name type="scientific">Microbacterium azadirachtae</name>
    <dbReference type="NCBI Taxonomy" id="582680"/>
    <lineage>
        <taxon>Bacteria</taxon>
        <taxon>Bacillati</taxon>
        <taxon>Actinomycetota</taxon>
        <taxon>Actinomycetes</taxon>
        <taxon>Micrococcales</taxon>
        <taxon>Microbacteriaceae</taxon>
        <taxon>Microbacterium</taxon>
    </lineage>
</organism>
<dbReference type="InterPro" id="IPR023982">
    <property type="entry name" value="CHP04029_CMD-like"/>
</dbReference>
<dbReference type="OrthoDB" id="8718286at2"/>
<keyword evidence="2" id="KW-1185">Reference proteome</keyword>
<proteinExistence type="predicted"/>
<dbReference type="AlphaFoldDB" id="A0A0F0KWV1"/>
<dbReference type="PATRIC" id="fig|582680.7.peg.1696"/>
<gene>
    <name evidence="1" type="ORF">RL72_01657</name>
</gene>
<dbReference type="InterPro" id="IPR029032">
    <property type="entry name" value="AhpD-like"/>
</dbReference>
<dbReference type="Proteomes" id="UP000033448">
    <property type="component" value="Unassembled WGS sequence"/>
</dbReference>
<dbReference type="EMBL" id="JYIT01000073">
    <property type="protein sequence ID" value="KJL24575.1"/>
    <property type="molecule type" value="Genomic_DNA"/>
</dbReference>
<dbReference type="Gene3D" id="1.20.1290.10">
    <property type="entry name" value="AhpD-like"/>
    <property type="match status" value="1"/>
</dbReference>
<dbReference type="SUPFAM" id="SSF69118">
    <property type="entry name" value="AhpD-like"/>
    <property type="match status" value="1"/>
</dbReference>
<reference evidence="1 2" key="1">
    <citation type="submission" date="2015-02" db="EMBL/GenBank/DDBJ databases">
        <title>Draft genome sequences of ten Microbacterium spp. with emphasis on heavy metal contaminated environments.</title>
        <authorList>
            <person name="Corretto E."/>
        </authorList>
    </citation>
    <scope>NUCLEOTIDE SEQUENCE [LARGE SCALE GENOMIC DNA]</scope>
    <source>
        <strain evidence="1 2">DSM 23848</strain>
    </source>
</reference>
<name>A0A0F0KWV1_9MICO</name>
<evidence type="ECO:0000313" key="2">
    <source>
        <dbReference type="Proteomes" id="UP000033448"/>
    </source>
</evidence>
<evidence type="ECO:0008006" key="3">
    <source>
        <dbReference type="Google" id="ProtNLM"/>
    </source>
</evidence>